<gene>
    <name evidence="1" type="ORF">METZ01_LOCUS122229</name>
</gene>
<dbReference type="Pfam" id="PF08757">
    <property type="entry name" value="CotH"/>
    <property type="match status" value="1"/>
</dbReference>
<dbReference type="AlphaFoldDB" id="A0A381XXE3"/>
<dbReference type="InterPro" id="IPR014867">
    <property type="entry name" value="Spore_coat_CotH_CotH2/3/7"/>
</dbReference>
<proteinExistence type="predicted"/>
<organism evidence="1">
    <name type="scientific">marine metagenome</name>
    <dbReference type="NCBI Taxonomy" id="408172"/>
    <lineage>
        <taxon>unclassified sequences</taxon>
        <taxon>metagenomes</taxon>
        <taxon>ecological metagenomes</taxon>
    </lineage>
</organism>
<name>A0A381XXE3_9ZZZZ</name>
<protein>
    <submittedName>
        <fullName evidence="1">Uncharacterized protein</fullName>
    </submittedName>
</protein>
<accession>A0A381XXE3</accession>
<sequence length="546" mass="63269">MKRIFLRIFLWSWVLTVPVTLVSGYLAFRSFDRFATYGMRYNAGDQRELHLSAVGHYEFSRMSQRIRAAVTGYLRRKPTELRSIHLFVPESSLSNLESHMPQSGYDYVKGRMLIDGKLAKGDLKYRGDTFYRWAWDKKSMRIRTSRQTLFEGLRYVNLLSARSKEQLNNYLSYRLASLMGLVAPRTELVRVFINGKDRGVHFLVEQLRETTIRQANLMPGDLYSGEIVGKDRYTDSGVHSLFETSAVWEKITVNNHYDEDAKAPLERLIHLIRDPGSTESQADLSEILDLQAWGRFAAFESLTQSRHTDEIHNWRLYYDPWRQQFVPVVWDTMGWFDRLRRAKFRNEVIANSLMKVLFQNGDFIRARSDALQSFFVSGQDQDFLRIVSNAVSIMEQEIQTDPFLLPADPDNVKHHMRRLEEMIKEVFGDKDDIFLENDPRLELVFASAQFRDKGLDLVVRGKRPIRWLRLRLSGALETLPRVSVTYQTVSGEHSVDLTGSAKASDHHLIIGGGFLPDLFIESDQGPRGHLRTSPGFYRLRFEGLPP</sequence>
<dbReference type="PANTHER" id="PTHR40050">
    <property type="entry name" value="INNER SPORE COAT PROTEIN H"/>
    <property type="match status" value="1"/>
</dbReference>
<evidence type="ECO:0000313" key="1">
    <source>
        <dbReference type="EMBL" id="SVA69375.1"/>
    </source>
</evidence>
<dbReference type="EMBL" id="UINC01016710">
    <property type="protein sequence ID" value="SVA69375.1"/>
    <property type="molecule type" value="Genomic_DNA"/>
</dbReference>
<reference evidence="1" key="1">
    <citation type="submission" date="2018-05" db="EMBL/GenBank/DDBJ databases">
        <authorList>
            <person name="Lanie J.A."/>
            <person name="Ng W.-L."/>
            <person name="Kazmierczak K.M."/>
            <person name="Andrzejewski T.M."/>
            <person name="Davidsen T.M."/>
            <person name="Wayne K.J."/>
            <person name="Tettelin H."/>
            <person name="Glass J.I."/>
            <person name="Rusch D."/>
            <person name="Podicherti R."/>
            <person name="Tsui H.-C.T."/>
            <person name="Winkler M.E."/>
        </authorList>
    </citation>
    <scope>NUCLEOTIDE SEQUENCE</scope>
</reference>
<dbReference type="PANTHER" id="PTHR40050:SF1">
    <property type="entry name" value="INNER SPORE COAT PROTEIN H"/>
    <property type="match status" value="1"/>
</dbReference>
<feature type="non-terminal residue" evidence="1">
    <location>
        <position position="546"/>
    </location>
</feature>